<comment type="function">
    <text evidence="6">Probably involved in the polymerization of enterobacterial common antigen (ECA) trisaccharide repeat units.</text>
</comment>
<protein>
    <recommendedName>
        <fullName evidence="6">Probable ECA polymerase</fullName>
    </recommendedName>
</protein>
<evidence type="ECO:0000256" key="2">
    <source>
        <dbReference type="ARBA" id="ARBA00022519"/>
    </source>
</evidence>
<feature type="transmembrane region" description="Helical" evidence="6">
    <location>
        <begin position="168"/>
        <end position="186"/>
    </location>
</feature>
<evidence type="ECO:0000256" key="6">
    <source>
        <dbReference type="HAMAP-Rule" id="MF_01003"/>
    </source>
</evidence>
<keyword evidence="3 6" id="KW-0812">Transmembrane</keyword>
<dbReference type="OrthoDB" id="6415259at2"/>
<proteinExistence type="inferred from homology"/>
<dbReference type="NCBIfam" id="NF002820">
    <property type="entry name" value="PRK02975.1"/>
    <property type="match status" value="1"/>
</dbReference>
<keyword evidence="4 6" id="KW-1133">Transmembrane helix</keyword>
<dbReference type="HAMAP" id="MF_01003">
    <property type="entry name" value="WzyE"/>
    <property type="match status" value="1"/>
</dbReference>
<dbReference type="Pfam" id="PF06899">
    <property type="entry name" value="WzyE"/>
    <property type="match status" value="1"/>
</dbReference>
<comment type="similarity">
    <text evidence="6">Belongs to the WzyE family.</text>
</comment>
<comment type="pathway">
    <text evidence="6">Bacterial outer membrane biogenesis; enterobacterial common antigen biosynthesis.</text>
</comment>
<keyword evidence="1 6" id="KW-1003">Cell membrane</keyword>
<dbReference type="EMBL" id="NITZ01000001">
    <property type="protein sequence ID" value="PHM50913.1"/>
    <property type="molecule type" value="Genomic_DNA"/>
</dbReference>
<feature type="transmembrane region" description="Helical" evidence="6">
    <location>
        <begin position="348"/>
        <end position="372"/>
    </location>
</feature>
<evidence type="ECO:0000313" key="7">
    <source>
        <dbReference type="EMBL" id="PHM50913.1"/>
    </source>
</evidence>
<keyword evidence="8" id="KW-1185">Reference proteome</keyword>
<feature type="transmembrane region" description="Helical" evidence="6">
    <location>
        <begin position="37"/>
        <end position="59"/>
    </location>
</feature>
<reference evidence="7 8" key="1">
    <citation type="journal article" date="2017" name="Nat. Microbiol.">
        <title>Natural product diversity associated with the nematode symbionts Photorhabdus and Xenorhabdus.</title>
        <authorList>
            <person name="Tobias N.J."/>
            <person name="Wolff H."/>
            <person name="Djahanschiri B."/>
            <person name="Grundmann F."/>
            <person name="Kronenwerth M."/>
            <person name="Shi Y.M."/>
            <person name="Simonyi S."/>
            <person name="Grun P."/>
            <person name="Shapiro-Ilan D."/>
            <person name="Pidot S.J."/>
            <person name="Stinear T.P."/>
            <person name="Ebersberger I."/>
            <person name="Bode H.B."/>
        </authorList>
    </citation>
    <scope>NUCLEOTIDE SEQUENCE [LARGE SCALE GENOMIC DNA]</scope>
    <source>
        <strain evidence="7 8">DSM 17902</strain>
    </source>
</reference>
<keyword evidence="5 6" id="KW-0472">Membrane</keyword>
<dbReference type="UniPathway" id="UPA00566"/>
<evidence type="ECO:0000256" key="4">
    <source>
        <dbReference type="ARBA" id="ARBA00022989"/>
    </source>
</evidence>
<feature type="transmembrane region" description="Helical" evidence="6">
    <location>
        <begin position="71"/>
        <end position="89"/>
    </location>
</feature>
<organism evidence="7 8">
    <name type="scientific">Xenorhabdus miraniensis</name>
    <dbReference type="NCBI Taxonomy" id="351674"/>
    <lineage>
        <taxon>Bacteria</taxon>
        <taxon>Pseudomonadati</taxon>
        <taxon>Pseudomonadota</taxon>
        <taxon>Gammaproteobacteria</taxon>
        <taxon>Enterobacterales</taxon>
        <taxon>Morganellaceae</taxon>
        <taxon>Xenorhabdus</taxon>
    </lineage>
</organism>
<feature type="transmembrane region" description="Helical" evidence="6">
    <location>
        <begin position="416"/>
        <end position="441"/>
    </location>
</feature>
<dbReference type="GO" id="GO:0009246">
    <property type="term" value="P:enterobacterial common antigen biosynthetic process"/>
    <property type="evidence" value="ECO:0007669"/>
    <property type="project" value="UniProtKB-UniRule"/>
</dbReference>
<comment type="subcellular location">
    <subcellularLocation>
        <location evidence="6">Cell inner membrane</location>
        <topology evidence="6">Multi-pass membrane protein</topology>
    </subcellularLocation>
</comment>
<evidence type="ECO:0000256" key="5">
    <source>
        <dbReference type="ARBA" id="ARBA00023136"/>
    </source>
</evidence>
<accession>A0A2D0JX30</accession>
<feature type="transmembrane region" description="Helical" evidence="6">
    <location>
        <begin position="126"/>
        <end position="148"/>
    </location>
</feature>
<evidence type="ECO:0000256" key="1">
    <source>
        <dbReference type="ARBA" id="ARBA00022475"/>
    </source>
</evidence>
<feature type="transmembrane region" description="Helical" evidence="6">
    <location>
        <begin position="193"/>
        <end position="210"/>
    </location>
</feature>
<dbReference type="AlphaFoldDB" id="A0A2D0JX30"/>
<feature type="transmembrane region" description="Helical" evidence="6">
    <location>
        <begin position="6"/>
        <end position="25"/>
    </location>
</feature>
<feature type="transmembrane region" description="Helical" evidence="6">
    <location>
        <begin position="238"/>
        <end position="256"/>
    </location>
</feature>
<evidence type="ECO:0000313" key="8">
    <source>
        <dbReference type="Proteomes" id="UP000221980"/>
    </source>
</evidence>
<dbReference type="GO" id="GO:0005886">
    <property type="term" value="C:plasma membrane"/>
    <property type="evidence" value="ECO:0007669"/>
    <property type="project" value="UniProtKB-SubCell"/>
</dbReference>
<dbReference type="RefSeq" id="WP_099112737.1">
    <property type="nucleotide sequence ID" value="NZ_CAWNQI010000001.1"/>
</dbReference>
<keyword evidence="2 6" id="KW-0997">Cell inner membrane</keyword>
<comment type="subunit">
    <text evidence="6">Probably part of a complex composed of WzxE, WzyE and WzzE.</text>
</comment>
<dbReference type="Proteomes" id="UP000221980">
    <property type="component" value="Unassembled WGS sequence"/>
</dbReference>
<feature type="transmembrane region" description="Helical" evidence="6">
    <location>
        <begin position="392"/>
        <end position="410"/>
    </location>
</feature>
<dbReference type="InterPro" id="IPR010691">
    <property type="entry name" value="WzyE"/>
</dbReference>
<feature type="transmembrane region" description="Helical" evidence="6">
    <location>
        <begin position="216"/>
        <end position="231"/>
    </location>
</feature>
<comment type="caution">
    <text evidence="7">The sequence shown here is derived from an EMBL/GenBank/DDBJ whole genome shotgun (WGS) entry which is preliminary data.</text>
</comment>
<gene>
    <name evidence="6" type="primary">wzyE</name>
    <name evidence="7" type="ORF">Xmir_00332</name>
</gene>
<sequence length="474" mass="54185">MTLTQFGGLFVVYVSSLVFILTLTYQEFRRVRFNFNVFFSLLYLLTFYFGFPLTSMLVFQFDVQVVPVDSLLHAMLASGCFYAIYYVAYKTRLSYKTRRNNREPETPWVASARKPLFNMNRVETNLTWLLLAGIAVVTVGSFFMQNGFLLFKLQSYSQIFSSQVSGVALKRFFYFFIPAMLVVFFLNPTKMRWVCFLVGTVGFGILTYVIVGGTRANIIIAFALFLFIGIVRGWITLWMLFAAGIFGIIGMFWLALKRYGLDVSGAEAFYTFLYLTRDTFSPWENLALLLDNYSKIDFQGLAPIIRDFYVFIPSWLWPDRPNLVWNTANYFTWDVLNNHSGLAISPTLIGSLVVMGGVFFIPLGAIVVGLLIKWFDWIYEAGKQETNRYKAAILQAFCFGAIFNMIVLAREGVDSFVSRVVFFCIVFGLCLIAAKLLYWLFESAGLVRKFVVSNLATSRKTSVILDVRKKNGVE</sequence>
<name>A0A2D0JX30_9GAMM</name>
<evidence type="ECO:0000256" key="3">
    <source>
        <dbReference type="ARBA" id="ARBA00022692"/>
    </source>
</evidence>